<sequence length="62" mass="7475">MEESESFHSEVTIDSIYYYGKLVYPNVNLRFYFRSPPTTKISLDRCVILYFSKKKFFFFPSP</sequence>
<reference evidence="1" key="1">
    <citation type="journal article" date="2023" name="Mol. Ecol. Resour.">
        <title>Chromosome-level genome assembly of a triploid poplar Populus alba 'Berolinensis'.</title>
        <authorList>
            <person name="Chen S."/>
            <person name="Yu Y."/>
            <person name="Wang X."/>
            <person name="Wang S."/>
            <person name="Zhang T."/>
            <person name="Zhou Y."/>
            <person name="He R."/>
            <person name="Meng N."/>
            <person name="Wang Y."/>
            <person name="Liu W."/>
            <person name="Liu Z."/>
            <person name="Liu J."/>
            <person name="Guo Q."/>
            <person name="Huang H."/>
            <person name="Sederoff R.R."/>
            <person name="Wang G."/>
            <person name="Qu G."/>
            <person name="Chen S."/>
        </authorList>
    </citation>
    <scope>NUCLEOTIDE SEQUENCE</scope>
    <source>
        <strain evidence="1">SC-2020</strain>
    </source>
</reference>
<dbReference type="PANTHER" id="PTHR35928">
    <property type="entry name" value="RIBOSOMAL PROTEIN S3, MITOCHONDRIAL"/>
    <property type="match status" value="1"/>
</dbReference>
<comment type="caution">
    <text evidence="1">The sequence shown here is derived from an EMBL/GenBank/DDBJ whole genome shotgun (WGS) entry which is preliminary data.</text>
</comment>
<name>A0AAD6PWE6_9ROSI</name>
<gene>
    <name evidence="1" type="ORF">NC653_034773</name>
</gene>
<proteinExistence type="predicted"/>
<dbReference type="AlphaFoldDB" id="A0AAD6PWE6"/>
<keyword evidence="2" id="KW-1185">Reference proteome</keyword>
<evidence type="ECO:0000313" key="2">
    <source>
        <dbReference type="Proteomes" id="UP001164929"/>
    </source>
</evidence>
<dbReference type="InterPro" id="IPR044954">
    <property type="entry name" value="Ribosomal_uS3m_plant"/>
</dbReference>
<dbReference type="Proteomes" id="UP001164929">
    <property type="component" value="Chromosome 15"/>
</dbReference>
<protein>
    <submittedName>
        <fullName evidence="1">Uncharacterized protein</fullName>
    </submittedName>
</protein>
<evidence type="ECO:0000313" key="1">
    <source>
        <dbReference type="EMBL" id="KAJ6970282.1"/>
    </source>
</evidence>
<accession>A0AAD6PWE6</accession>
<dbReference type="EMBL" id="JAQIZT010000015">
    <property type="protein sequence ID" value="KAJ6970282.1"/>
    <property type="molecule type" value="Genomic_DNA"/>
</dbReference>
<organism evidence="1 2">
    <name type="scientific">Populus alba x Populus x berolinensis</name>
    <dbReference type="NCBI Taxonomy" id="444605"/>
    <lineage>
        <taxon>Eukaryota</taxon>
        <taxon>Viridiplantae</taxon>
        <taxon>Streptophyta</taxon>
        <taxon>Embryophyta</taxon>
        <taxon>Tracheophyta</taxon>
        <taxon>Spermatophyta</taxon>
        <taxon>Magnoliopsida</taxon>
        <taxon>eudicotyledons</taxon>
        <taxon>Gunneridae</taxon>
        <taxon>Pentapetalae</taxon>
        <taxon>rosids</taxon>
        <taxon>fabids</taxon>
        <taxon>Malpighiales</taxon>
        <taxon>Salicaceae</taxon>
        <taxon>Saliceae</taxon>
        <taxon>Populus</taxon>
    </lineage>
</organism>
<dbReference type="PANTHER" id="PTHR35928:SF2">
    <property type="entry name" value="SMALL RIBOSOMAL SUBUNIT PROTEIN US3M"/>
    <property type="match status" value="1"/>
</dbReference>